<dbReference type="PROSITE" id="PS50110">
    <property type="entry name" value="RESPONSE_REGULATORY"/>
    <property type="match status" value="1"/>
</dbReference>
<dbReference type="SUPFAM" id="SSF52172">
    <property type="entry name" value="CheY-like"/>
    <property type="match status" value="1"/>
</dbReference>
<feature type="domain" description="Response regulatory" evidence="3">
    <location>
        <begin position="2"/>
        <end position="118"/>
    </location>
</feature>
<reference evidence="4 5" key="1">
    <citation type="journal article" date="2020" name="Arch. Microbiol.">
        <title>The genome sequence of the giant phototrophic gammaproteobacterium Thiospirillum jenense gives insight into its physiological properties and phylogenetic relationships.</title>
        <authorList>
            <person name="Imhoff J.F."/>
            <person name="Meyer T.E."/>
            <person name="Kyndt J.A."/>
        </authorList>
    </citation>
    <scope>NUCLEOTIDE SEQUENCE [LARGE SCALE GENOMIC DNA]</scope>
    <source>
        <strain evidence="4 5">DSM 216</strain>
    </source>
</reference>
<feature type="modified residue" description="4-aspartylphosphate" evidence="2">
    <location>
        <position position="53"/>
    </location>
</feature>
<dbReference type="InterPro" id="IPR011006">
    <property type="entry name" value="CheY-like_superfamily"/>
</dbReference>
<dbReference type="CDD" id="cd00156">
    <property type="entry name" value="REC"/>
    <property type="match status" value="1"/>
</dbReference>
<sequence length="386" mass="43370">MRILIIHDNLTMSALLTRLVSYLWPNALVITTTDGRSGLDQWHNAGAHLVILDWELPRLSGLEVLKIIKRTGGDVPCVMLSKHLDRDSVMIAAAHHVDAFIAKPFLLQETIARLSALLPTTHAELSPVSNCHTFNSFIAYSIAQATLGLPIASDLIKAIEQIRTLDTDSKTQLLRRSQHSPALMLRLLSFANRPPYHLDTQPIEDFIEAFQHVGVDDFINIALELSLIPGSVLKHHLLQQKQAYFEQDHLRLTDIVTKMNQDVEFDLKAARSTCQLYRVGELTLLQLMQAWLDHGHLLDEVACDQLLQRNAAHLGNQIKTQWNLHGTIRNRIGAAYLLPSGTVRREQVIMRIAGLLCSGDKKNELPRLLSRVGLSETAAQRYQISE</sequence>
<dbReference type="InterPro" id="IPR013976">
    <property type="entry name" value="HDOD"/>
</dbReference>
<dbReference type="Gene3D" id="3.40.50.2300">
    <property type="match status" value="1"/>
</dbReference>
<dbReference type="PANTHER" id="PTHR44591">
    <property type="entry name" value="STRESS RESPONSE REGULATOR PROTEIN 1"/>
    <property type="match status" value="1"/>
</dbReference>
<dbReference type="GO" id="GO:0000160">
    <property type="term" value="P:phosphorelay signal transduction system"/>
    <property type="evidence" value="ECO:0007669"/>
    <property type="project" value="InterPro"/>
</dbReference>
<evidence type="ECO:0000313" key="5">
    <source>
        <dbReference type="Proteomes" id="UP000548632"/>
    </source>
</evidence>
<dbReference type="SMART" id="SM00448">
    <property type="entry name" value="REC"/>
    <property type="match status" value="1"/>
</dbReference>
<dbReference type="InterPro" id="IPR001789">
    <property type="entry name" value="Sig_transdc_resp-reg_receiver"/>
</dbReference>
<keyword evidence="5" id="KW-1185">Reference proteome</keyword>
<dbReference type="Pfam" id="PF00072">
    <property type="entry name" value="Response_reg"/>
    <property type="match status" value="1"/>
</dbReference>
<evidence type="ECO:0000259" key="3">
    <source>
        <dbReference type="PROSITE" id="PS50110"/>
    </source>
</evidence>
<keyword evidence="1 2" id="KW-0597">Phosphoprotein</keyword>
<protein>
    <submittedName>
        <fullName evidence="4">Response regulator</fullName>
    </submittedName>
</protein>
<name>A0A839H4X0_9GAMM</name>
<gene>
    <name evidence="4" type="ORF">HUK38_00625</name>
</gene>
<dbReference type="PANTHER" id="PTHR44591:SF3">
    <property type="entry name" value="RESPONSE REGULATORY DOMAIN-CONTAINING PROTEIN"/>
    <property type="match status" value="1"/>
</dbReference>
<dbReference type="EMBL" id="JABVCQ010000001">
    <property type="protein sequence ID" value="MBB1124734.1"/>
    <property type="molecule type" value="Genomic_DNA"/>
</dbReference>
<dbReference type="Proteomes" id="UP000548632">
    <property type="component" value="Unassembled WGS sequence"/>
</dbReference>
<evidence type="ECO:0000256" key="2">
    <source>
        <dbReference type="PROSITE-ProRule" id="PRU00169"/>
    </source>
</evidence>
<dbReference type="Gene3D" id="1.10.3210.10">
    <property type="entry name" value="Hypothetical protein af1432"/>
    <property type="match status" value="1"/>
</dbReference>
<comment type="caution">
    <text evidence="4">The sequence shown here is derived from an EMBL/GenBank/DDBJ whole genome shotgun (WGS) entry which is preliminary data.</text>
</comment>
<dbReference type="InterPro" id="IPR050595">
    <property type="entry name" value="Bact_response_regulator"/>
</dbReference>
<evidence type="ECO:0000256" key="1">
    <source>
        <dbReference type="ARBA" id="ARBA00022553"/>
    </source>
</evidence>
<accession>A0A839H4X0</accession>
<dbReference type="Pfam" id="PF08668">
    <property type="entry name" value="HDOD"/>
    <property type="match status" value="1"/>
</dbReference>
<dbReference type="AlphaFoldDB" id="A0A839H4X0"/>
<proteinExistence type="predicted"/>
<organism evidence="4 5">
    <name type="scientific">Thiospirillum jenense</name>
    <dbReference type="NCBI Taxonomy" id="1653858"/>
    <lineage>
        <taxon>Bacteria</taxon>
        <taxon>Pseudomonadati</taxon>
        <taxon>Pseudomonadota</taxon>
        <taxon>Gammaproteobacteria</taxon>
        <taxon>Chromatiales</taxon>
        <taxon>Chromatiaceae</taxon>
        <taxon>Thiospirillum</taxon>
    </lineage>
</organism>
<dbReference type="SUPFAM" id="SSF109604">
    <property type="entry name" value="HD-domain/PDEase-like"/>
    <property type="match status" value="1"/>
</dbReference>
<dbReference type="RefSeq" id="WP_182581832.1">
    <property type="nucleotide sequence ID" value="NZ_JABVCQ010000001.1"/>
</dbReference>
<evidence type="ECO:0000313" key="4">
    <source>
        <dbReference type="EMBL" id="MBB1124734.1"/>
    </source>
</evidence>